<evidence type="ECO:0000313" key="2">
    <source>
        <dbReference type="Proteomes" id="UP001589693"/>
    </source>
</evidence>
<proteinExistence type="predicted"/>
<comment type="caution">
    <text evidence="1">The sequence shown here is derived from an EMBL/GenBank/DDBJ whole genome shotgun (WGS) entry which is preliminary data.</text>
</comment>
<accession>A0ABV5ZVG7</accession>
<dbReference type="RefSeq" id="WP_377851609.1">
    <property type="nucleotide sequence ID" value="NZ_JBHLZU010000009.1"/>
</dbReference>
<gene>
    <name evidence="1" type="ORF">ACFFQA_10735</name>
</gene>
<dbReference type="EMBL" id="JBHLZU010000009">
    <property type="protein sequence ID" value="MFB9904410.1"/>
    <property type="molecule type" value="Genomic_DNA"/>
</dbReference>
<reference evidence="1 2" key="1">
    <citation type="submission" date="2024-09" db="EMBL/GenBank/DDBJ databases">
        <authorList>
            <person name="Sun Q."/>
            <person name="Mori K."/>
        </authorList>
    </citation>
    <scope>NUCLEOTIDE SEQUENCE [LARGE SCALE GENOMIC DNA]</scope>
    <source>
        <strain evidence="1 2">TBRC 7907</strain>
    </source>
</reference>
<evidence type="ECO:0000313" key="1">
    <source>
        <dbReference type="EMBL" id="MFB9904410.1"/>
    </source>
</evidence>
<sequence length="51" mass="5529">MPSYKACSLAVPSAFTCLLTAYDDEGEEIGTADYQLRLICRIGPICSIEVT</sequence>
<protein>
    <submittedName>
        <fullName evidence="1">Uncharacterized protein</fullName>
    </submittedName>
</protein>
<organism evidence="1 2">
    <name type="scientific">Allokutzneria oryzae</name>
    <dbReference type="NCBI Taxonomy" id="1378989"/>
    <lineage>
        <taxon>Bacteria</taxon>
        <taxon>Bacillati</taxon>
        <taxon>Actinomycetota</taxon>
        <taxon>Actinomycetes</taxon>
        <taxon>Pseudonocardiales</taxon>
        <taxon>Pseudonocardiaceae</taxon>
        <taxon>Allokutzneria</taxon>
    </lineage>
</organism>
<name>A0ABV5ZVG7_9PSEU</name>
<keyword evidence="2" id="KW-1185">Reference proteome</keyword>
<dbReference type="Proteomes" id="UP001589693">
    <property type="component" value="Unassembled WGS sequence"/>
</dbReference>